<dbReference type="Proteomes" id="UP001242368">
    <property type="component" value="Unassembled WGS sequence"/>
</dbReference>
<sequence>MYMVMLPNDVTSENINTKYSDFTKIIQFGNSTRTIADRTKQKWIKFEKN</sequence>
<gene>
    <name evidence="1" type="ORF">QW060_18050</name>
</gene>
<dbReference type="EMBL" id="JAUFQU010000009">
    <property type="protein sequence ID" value="MDN3708980.1"/>
    <property type="molecule type" value="Genomic_DNA"/>
</dbReference>
<comment type="caution">
    <text evidence="1">The sequence shown here is derived from an EMBL/GenBank/DDBJ whole genome shotgun (WGS) entry which is preliminary data.</text>
</comment>
<organism evidence="1 2">
    <name type="scientific">Paenimyroides ceti</name>
    <dbReference type="NCBI Taxonomy" id="395087"/>
    <lineage>
        <taxon>Bacteria</taxon>
        <taxon>Pseudomonadati</taxon>
        <taxon>Bacteroidota</taxon>
        <taxon>Flavobacteriia</taxon>
        <taxon>Flavobacteriales</taxon>
        <taxon>Flavobacteriaceae</taxon>
        <taxon>Paenimyroides</taxon>
    </lineage>
</organism>
<reference evidence="2" key="1">
    <citation type="journal article" date="2019" name="Int. J. Syst. Evol. Microbiol.">
        <title>The Global Catalogue of Microorganisms (GCM) 10K type strain sequencing project: providing services to taxonomists for standard genome sequencing and annotation.</title>
        <authorList>
            <consortium name="The Broad Institute Genomics Platform"/>
            <consortium name="The Broad Institute Genome Sequencing Center for Infectious Disease"/>
            <person name="Wu L."/>
            <person name="Ma J."/>
        </authorList>
    </citation>
    <scope>NUCLEOTIDE SEQUENCE [LARGE SCALE GENOMIC DNA]</scope>
    <source>
        <strain evidence="2">CECT 7184</strain>
    </source>
</reference>
<protein>
    <submittedName>
        <fullName evidence="1">Uncharacterized protein</fullName>
    </submittedName>
</protein>
<name>A0ABT8CWW5_9FLAO</name>
<evidence type="ECO:0000313" key="2">
    <source>
        <dbReference type="Proteomes" id="UP001242368"/>
    </source>
</evidence>
<dbReference type="RefSeq" id="WP_290364873.1">
    <property type="nucleotide sequence ID" value="NZ_JAUFQU010000009.1"/>
</dbReference>
<accession>A0ABT8CWW5</accession>
<keyword evidence="2" id="KW-1185">Reference proteome</keyword>
<evidence type="ECO:0000313" key="1">
    <source>
        <dbReference type="EMBL" id="MDN3708980.1"/>
    </source>
</evidence>
<proteinExistence type="predicted"/>